<keyword evidence="4" id="KW-1185">Reference proteome</keyword>
<name>A0A518G2B0_9BACT</name>
<feature type="region of interest" description="Disordered" evidence="1">
    <location>
        <begin position="232"/>
        <end position="274"/>
    </location>
</feature>
<evidence type="ECO:0000256" key="2">
    <source>
        <dbReference type="SAM" id="Phobius"/>
    </source>
</evidence>
<feature type="compositionally biased region" description="Pro residues" evidence="1">
    <location>
        <begin position="236"/>
        <end position="261"/>
    </location>
</feature>
<reference evidence="3 4" key="1">
    <citation type="submission" date="2019-02" db="EMBL/GenBank/DDBJ databases">
        <title>Deep-cultivation of Planctomycetes and their phenomic and genomic characterization uncovers novel biology.</title>
        <authorList>
            <person name="Wiegand S."/>
            <person name="Jogler M."/>
            <person name="Boedeker C."/>
            <person name="Pinto D."/>
            <person name="Vollmers J."/>
            <person name="Rivas-Marin E."/>
            <person name="Kohn T."/>
            <person name="Peeters S.H."/>
            <person name="Heuer A."/>
            <person name="Rast P."/>
            <person name="Oberbeckmann S."/>
            <person name="Bunk B."/>
            <person name="Jeske O."/>
            <person name="Meyerdierks A."/>
            <person name="Storesund J.E."/>
            <person name="Kallscheuer N."/>
            <person name="Luecker S."/>
            <person name="Lage O.M."/>
            <person name="Pohl T."/>
            <person name="Merkel B.J."/>
            <person name="Hornburger P."/>
            <person name="Mueller R.-W."/>
            <person name="Bruemmer F."/>
            <person name="Labrenz M."/>
            <person name="Spormann A.M."/>
            <person name="Op den Camp H."/>
            <person name="Overmann J."/>
            <person name="Amann R."/>
            <person name="Jetten M.S.M."/>
            <person name="Mascher T."/>
            <person name="Medema M.H."/>
            <person name="Devos D.P."/>
            <person name="Kaster A.-K."/>
            <person name="Ovreas L."/>
            <person name="Rohde M."/>
            <person name="Galperin M.Y."/>
            <person name="Jogler C."/>
        </authorList>
    </citation>
    <scope>NUCLEOTIDE SEQUENCE [LARGE SCALE GENOMIC DNA]</scope>
    <source>
        <strain evidence="3 4">Q31a</strain>
    </source>
</reference>
<feature type="transmembrane region" description="Helical" evidence="2">
    <location>
        <begin position="72"/>
        <end position="97"/>
    </location>
</feature>
<evidence type="ECO:0000256" key="1">
    <source>
        <dbReference type="SAM" id="MobiDB-lite"/>
    </source>
</evidence>
<evidence type="ECO:0000313" key="4">
    <source>
        <dbReference type="Proteomes" id="UP000318017"/>
    </source>
</evidence>
<dbReference type="RefSeq" id="WP_145074567.1">
    <property type="nucleotide sequence ID" value="NZ_CP036298.1"/>
</dbReference>
<protein>
    <submittedName>
        <fullName evidence="3">Uncharacterized protein</fullName>
    </submittedName>
</protein>
<feature type="transmembrane region" description="Helical" evidence="2">
    <location>
        <begin position="137"/>
        <end position="157"/>
    </location>
</feature>
<feature type="transmembrane region" description="Helical" evidence="2">
    <location>
        <begin position="103"/>
        <end position="125"/>
    </location>
</feature>
<dbReference type="KEGG" id="ahel:Q31a_09650"/>
<organism evidence="3 4">
    <name type="scientific">Aureliella helgolandensis</name>
    <dbReference type="NCBI Taxonomy" id="2527968"/>
    <lineage>
        <taxon>Bacteria</taxon>
        <taxon>Pseudomonadati</taxon>
        <taxon>Planctomycetota</taxon>
        <taxon>Planctomycetia</taxon>
        <taxon>Pirellulales</taxon>
        <taxon>Pirellulaceae</taxon>
        <taxon>Aureliella</taxon>
    </lineage>
</organism>
<feature type="transmembrane region" description="Helical" evidence="2">
    <location>
        <begin position="177"/>
        <end position="198"/>
    </location>
</feature>
<dbReference type="OrthoDB" id="284830at2"/>
<evidence type="ECO:0000313" key="3">
    <source>
        <dbReference type="EMBL" id="QDV22679.1"/>
    </source>
</evidence>
<sequence length="274" mass="28508">MAITVTCPGCLKRFSVSDKFAGKTGPCPNCQKQLKIPEKADEVVIHAPDEAGPKDSKGRSIFKPIRREEVKLSLPVIMTVALSSLVITGLALGLGLSGGPPTVLLPLGALTLAFPLAFLGYWFLRDDEKAGYTGKELLIRCGICGVVFAATWGIYGFLPSYINGNTGGMVENTSFDLAIFVPVMVALGTFAALAAFELEIASSLLLYMLYFGVTLFLAWLSGAGLGDFMPGSSPASAPPPARVAPATPGPTPAPPASPAMPPSGDGPAIPKLLQ</sequence>
<keyword evidence="2" id="KW-0472">Membrane</keyword>
<feature type="transmembrane region" description="Helical" evidence="2">
    <location>
        <begin position="205"/>
        <end position="225"/>
    </location>
</feature>
<keyword evidence="2" id="KW-0812">Transmembrane</keyword>
<dbReference type="Proteomes" id="UP000318017">
    <property type="component" value="Chromosome"/>
</dbReference>
<dbReference type="EMBL" id="CP036298">
    <property type="protein sequence ID" value="QDV22679.1"/>
    <property type="molecule type" value="Genomic_DNA"/>
</dbReference>
<dbReference type="AlphaFoldDB" id="A0A518G2B0"/>
<keyword evidence="2" id="KW-1133">Transmembrane helix</keyword>
<gene>
    <name evidence="3" type="ORF">Q31a_09650</name>
</gene>
<accession>A0A518G2B0</accession>
<proteinExistence type="predicted"/>